<keyword evidence="8" id="KW-0170">Cobalt</keyword>
<dbReference type="SUPFAM" id="SSF52242">
    <property type="entry name" value="Cobalamin (vitamin B12)-binding domain"/>
    <property type="match status" value="1"/>
</dbReference>
<evidence type="ECO:0000313" key="12">
    <source>
        <dbReference type="Proteomes" id="UP000244905"/>
    </source>
</evidence>
<keyword evidence="7" id="KW-0413">Isomerase</keyword>
<dbReference type="InterPro" id="IPR036724">
    <property type="entry name" value="Cobalamin-bd_sf"/>
</dbReference>
<dbReference type="EMBL" id="PUEC01000028">
    <property type="protein sequence ID" value="PWB00969.1"/>
    <property type="molecule type" value="Genomic_DNA"/>
</dbReference>
<dbReference type="InterPro" id="IPR058549">
    <property type="entry name" value="MeMalonylCoA_mutase_a/b_site"/>
</dbReference>
<dbReference type="SUPFAM" id="SSF51703">
    <property type="entry name" value="Cobalamin (vitamin B12)-dependent enzymes"/>
    <property type="match status" value="1"/>
</dbReference>
<evidence type="ECO:0000256" key="2">
    <source>
        <dbReference type="ARBA" id="ARBA00001922"/>
    </source>
</evidence>
<dbReference type="GO" id="GO:0004494">
    <property type="term" value="F:methylmalonyl-CoA mutase activity"/>
    <property type="evidence" value="ECO:0007669"/>
    <property type="project" value="UniProtKB-UniRule"/>
</dbReference>
<comment type="similarity">
    <text evidence="4">Belongs to the methylmalonyl-CoA mutase family.</text>
</comment>
<dbReference type="GeneID" id="82526885"/>
<dbReference type="PROSITE" id="PS00544">
    <property type="entry name" value="METMALONYL_COA_MUTASE"/>
    <property type="match status" value="1"/>
</dbReference>
<dbReference type="NCBIfam" id="TIGR00642">
    <property type="entry name" value="mmCoA_mut_beta"/>
    <property type="match status" value="1"/>
</dbReference>
<comment type="catalytic activity">
    <reaction evidence="1">
        <text>(R)-methylmalonyl-CoA = succinyl-CoA</text>
        <dbReference type="Rhea" id="RHEA:22888"/>
        <dbReference type="ChEBI" id="CHEBI:57292"/>
        <dbReference type="ChEBI" id="CHEBI:57326"/>
        <dbReference type="EC" id="5.4.99.2"/>
    </reaction>
</comment>
<dbReference type="Gene3D" id="3.40.50.280">
    <property type="entry name" value="Cobalamin-binding domain"/>
    <property type="match status" value="1"/>
</dbReference>
<dbReference type="PANTHER" id="PTHR48101:SF1">
    <property type="entry name" value="METHYLMALONYL-COA MUTASE, LARGE SUBUNIT"/>
    <property type="match status" value="1"/>
</dbReference>
<dbReference type="PANTHER" id="PTHR48101">
    <property type="entry name" value="METHYLMALONYL-COA MUTASE, MITOCHONDRIAL-RELATED"/>
    <property type="match status" value="1"/>
</dbReference>
<dbReference type="EC" id="5.4.99.2" evidence="9"/>
<evidence type="ECO:0000256" key="7">
    <source>
        <dbReference type="ARBA" id="ARBA00023235"/>
    </source>
</evidence>
<dbReference type="UniPathway" id="UPA00945">
    <property type="reaction ID" value="UER00910"/>
</dbReference>
<evidence type="ECO:0000256" key="6">
    <source>
        <dbReference type="ARBA" id="ARBA00022628"/>
    </source>
</evidence>
<dbReference type="InterPro" id="IPR006099">
    <property type="entry name" value="MeMalonylCoA_mutase_a/b_cat"/>
</dbReference>
<reference evidence="12" key="1">
    <citation type="submission" date="2018-02" db="EMBL/GenBank/DDBJ databases">
        <authorList>
            <person name="Clavel T."/>
            <person name="Strowig T."/>
        </authorList>
    </citation>
    <scope>NUCLEOTIDE SEQUENCE [LARGE SCALE GENOMIC DNA]</scope>
    <source>
        <strain evidence="12">DSM 103720</strain>
    </source>
</reference>
<comment type="caution">
    <text evidence="11">The sequence shown here is derived from an EMBL/GenBank/DDBJ whole genome shotgun (WGS) entry which is preliminary data.</text>
</comment>
<evidence type="ECO:0000259" key="10">
    <source>
        <dbReference type="Pfam" id="PF01642"/>
    </source>
</evidence>
<dbReference type="InterPro" id="IPR004608">
    <property type="entry name" value="MMCoA_mutase_b"/>
</dbReference>
<dbReference type="AlphaFoldDB" id="A0A2V1IIH9"/>
<dbReference type="GO" id="GO:0046872">
    <property type="term" value="F:metal ion binding"/>
    <property type="evidence" value="ECO:0007669"/>
    <property type="project" value="InterPro"/>
</dbReference>
<name>A0A2V1IIH9_9BACT</name>
<organism evidence="11 12">
    <name type="scientific">Duncaniella muris</name>
    <dbReference type="NCBI Taxonomy" id="2094150"/>
    <lineage>
        <taxon>Bacteria</taxon>
        <taxon>Pseudomonadati</taxon>
        <taxon>Bacteroidota</taxon>
        <taxon>Bacteroidia</taxon>
        <taxon>Bacteroidales</taxon>
        <taxon>Muribaculaceae</taxon>
        <taxon>Duncaniella</taxon>
    </lineage>
</organism>
<evidence type="ECO:0000256" key="4">
    <source>
        <dbReference type="ARBA" id="ARBA00008465"/>
    </source>
</evidence>
<comment type="cofactor">
    <cofactor evidence="2">
        <name>adenosylcob(III)alamin</name>
        <dbReference type="ChEBI" id="CHEBI:18408"/>
    </cofactor>
</comment>
<dbReference type="Proteomes" id="UP000244905">
    <property type="component" value="Unassembled WGS sequence"/>
</dbReference>
<gene>
    <name evidence="11" type="primary">mutA</name>
    <name evidence="11" type="ORF">C5O23_11125</name>
</gene>
<feature type="domain" description="Methylmalonyl-CoA mutase alpha/beta chain catalytic" evidence="10">
    <location>
        <begin position="119"/>
        <end position="444"/>
    </location>
</feature>
<keyword evidence="6" id="KW-0846">Cobalamin</keyword>
<dbReference type="Pfam" id="PF01642">
    <property type="entry name" value="MM_CoA_mutase"/>
    <property type="match status" value="1"/>
</dbReference>
<protein>
    <recommendedName>
        <fullName evidence="9">Methylmalonyl-CoA mutase small subunit</fullName>
        <ecNumber evidence="9">5.4.99.2</ecNumber>
    </recommendedName>
</protein>
<evidence type="ECO:0000313" key="11">
    <source>
        <dbReference type="EMBL" id="PWB00969.1"/>
    </source>
</evidence>
<comment type="pathway">
    <text evidence="3">Metabolic intermediate metabolism; propanoyl-CoA degradation; succinyl-CoA from propanoyl-CoA: step 3/3.</text>
</comment>
<keyword evidence="12" id="KW-1185">Reference proteome</keyword>
<evidence type="ECO:0000256" key="9">
    <source>
        <dbReference type="NCBIfam" id="TIGR00642"/>
    </source>
</evidence>
<dbReference type="InterPro" id="IPR016176">
    <property type="entry name" value="Cbl-dep_enz_cat"/>
</dbReference>
<proteinExistence type="inferred from homology"/>
<dbReference type="Gene3D" id="3.20.20.240">
    <property type="entry name" value="Methylmalonyl-CoA mutase"/>
    <property type="match status" value="1"/>
</dbReference>
<dbReference type="GO" id="GO:0031419">
    <property type="term" value="F:cobalamin binding"/>
    <property type="evidence" value="ECO:0007669"/>
    <property type="project" value="UniProtKB-KW"/>
</dbReference>
<evidence type="ECO:0000256" key="5">
    <source>
        <dbReference type="ARBA" id="ARBA00011870"/>
    </source>
</evidence>
<accession>A0A2V1IIH9</accession>
<evidence type="ECO:0000256" key="8">
    <source>
        <dbReference type="ARBA" id="ARBA00023285"/>
    </source>
</evidence>
<evidence type="ECO:0000256" key="3">
    <source>
        <dbReference type="ARBA" id="ARBA00005146"/>
    </source>
</evidence>
<dbReference type="GO" id="GO:0019652">
    <property type="term" value="P:lactate fermentation to propionate and acetate"/>
    <property type="evidence" value="ECO:0007669"/>
    <property type="project" value="InterPro"/>
</dbReference>
<dbReference type="CDD" id="cd03677">
    <property type="entry name" value="MM_CoA_mutase_beta"/>
    <property type="match status" value="1"/>
</dbReference>
<sequence>MAEKKEKLFEQFPPVSTAEWKAKVEADLKGAPFDKKLVWRTNEGFNVQPMYRLEDIEDLKTTNSLPGEFPYVRGTRTDNDWLTRQEIIAETPAEANEKALDVLTKGVTSLGFHVDEPTAETLQILLKGIDLGKVEVNFTCCIKKALPLAKALVEYIKANGCAETFKGSIDFNPFRKPLRKGVAFEAAVLASMSCELLDAVKEVAGLRVLSVDSDMLSNAGAYIFQELGYALSWGAQWLTLLTEAGRSADEVAARIKFNMGISSNFFMELAKFRAARMLWAQIVKQYGASDEAAKMMAHASTSRFNQTLYDAHVNLLRSQTEAMSAALAGVDSITSLPFDLPYKTPDEFSERIARNQQFLLKEESHLDKVIDPAGGSYYVETLTVSIAKEAWKLFLEVEDKGGFLACCNNDEVQKVIRESAEKRHTDVARRKEILLGTNQYPNINEMAADKIVDLKGSLACACGGQGDGCETPAGLPTKRAASDFESLRLATEAASNRPKVFMLTIGNLAMRLARAQFSTNFFGCAGYEIIDNLGFDTVEQGVDAALEKGADIVVLCSSDDEYAEFAPAAFKYLDGRAEFVVAGAPACTDDLKAIGINDFVHVRCNVLDTLRAFNDKLLKK</sequence>
<comment type="subunit">
    <text evidence="5">Heterodimer of an alpha and a beta chain.</text>
</comment>
<dbReference type="RefSeq" id="WP_107033018.1">
    <property type="nucleotide sequence ID" value="NZ_CAOLYA010000020.1"/>
</dbReference>
<evidence type="ECO:0000256" key="1">
    <source>
        <dbReference type="ARBA" id="ARBA00000290"/>
    </source>
</evidence>